<proteinExistence type="predicted"/>
<sequence>MKLPVVVFVLLSVSNTFALSTTSLAPIRANPWSGVVTFFDEILRYQLRESVGGACFFGPPNTSWWQTVRERSKMGRDGFRVFRLCDGAECLKMKDSPRETQCALVVANVVKQQMEQLSRVPYWTHLAVHLLVWEDSRPLEGERQITSILATFGVTRVLLLSVDSKTHRFSVQLPVLFERKMASIDQSQARRSLFEFNQVANLHGFRYQTLYYTLVPYLYRYDGVFGGSDYRFLETVLAHQNATHQWIYHVSTDSTLNSSDLHYVDRKLLRAKRVAFSLNRLLLSDANDTVKLYLNTFDGTCVLVPRKPLQTFILKLWEPFSQHLWYTVLAILMAAILGNLVAPRLFAVNYILAVLFGSKLVDYRLRAFDRAVLSVLDVLVFLLKEAYTAKIITYMIQTKYEPELETLEQLASSGLALKVSPGDYPSIRERVQYLPHLRTIIRDDYSSFNTSWREYFHPSFAHVVPCSYGRALVISDEMHEPDAPQYYLLHEKLRILPEAFTFLKRNPLVGRLRFFVRSLSETGIYGSWFRQDHYAQDRTLALDEILRFENLASLFYVLLVGYAAAIAVFAIEFGVSYGRARAPQTAAKQRANPSQCASKMARFARSGPGAPGHVTELP</sequence>
<keyword evidence="5 8" id="KW-0472">Membrane</keyword>
<dbReference type="EMBL" id="AXCN02000773">
    <property type="status" value="NOT_ANNOTATED_CDS"/>
    <property type="molecule type" value="Genomic_DNA"/>
</dbReference>
<dbReference type="EnsemblMetazoa" id="AFAF008092-RA">
    <property type="protein sequence ID" value="AFAF008092-PA"/>
    <property type="gene ID" value="AFAF008092"/>
</dbReference>
<keyword evidence="3 8" id="KW-0812">Transmembrane</keyword>
<feature type="transmembrane region" description="Helical" evidence="8">
    <location>
        <begin position="554"/>
        <end position="575"/>
    </location>
</feature>
<organism evidence="10 11">
    <name type="scientific">Anopheles farauti</name>
    <dbReference type="NCBI Taxonomy" id="69004"/>
    <lineage>
        <taxon>Eukaryota</taxon>
        <taxon>Metazoa</taxon>
        <taxon>Ecdysozoa</taxon>
        <taxon>Arthropoda</taxon>
        <taxon>Hexapoda</taxon>
        <taxon>Insecta</taxon>
        <taxon>Pterygota</taxon>
        <taxon>Neoptera</taxon>
        <taxon>Endopterygota</taxon>
        <taxon>Diptera</taxon>
        <taxon>Nematocera</taxon>
        <taxon>Culicoidea</taxon>
        <taxon>Culicidae</taxon>
        <taxon>Anophelinae</taxon>
        <taxon>Anopheles</taxon>
    </lineage>
</organism>
<evidence type="ECO:0000256" key="3">
    <source>
        <dbReference type="ARBA" id="ARBA00022692"/>
    </source>
</evidence>
<accession>A0A182QDP7</accession>
<keyword evidence="2" id="KW-1003">Cell membrane</keyword>
<keyword evidence="4 8" id="KW-1133">Transmembrane helix</keyword>
<dbReference type="VEuPathDB" id="VectorBase:AFAF008092"/>
<evidence type="ECO:0000256" key="5">
    <source>
        <dbReference type="ARBA" id="ARBA00023136"/>
    </source>
</evidence>
<dbReference type="PANTHER" id="PTHR42643">
    <property type="entry name" value="IONOTROPIC RECEPTOR 20A-RELATED"/>
    <property type="match status" value="1"/>
</dbReference>
<keyword evidence="11" id="KW-1185">Reference proteome</keyword>
<evidence type="ECO:0000256" key="1">
    <source>
        <dbReference type="ARBA" id="ARBA00004651"/>
    </source>
</evidence>
<evidence type="ECO:0000313" key="10">
    <source>
        <dbReference type="EnsemblMetazoa" id="AFAF008092-PA"/>
    </source>
</evidence>
<dbReference type="Proteomes" id="UP000075886">
    <property type="component" value="Unassembled WGS sequence"/>
</dbReference>
<evidence type="ECO:0000256" key="9">
    <source>
        <dbReference type="SAM" id="SignalP"/>
    </source>
</evidence>
<dbReference type="STRING" id="69004.A0A182QDP7"/>
<evidence type="ECO:0000256" key="7">
    <source>
        <dbReference type="ARBA" id="ARBA00023180"/>
    </source>
</evidence>
<evidence type="ECO:0000256" key="4">
    <source>
        <dbReference type="ARBA" id="ARBA00022989"/>
    </source>
</evidence>
<dbReference type="PANTHER" id="PTHR42643:SF41">
    <property type="entry name" value="IONOTROPIC RECEPTOR 20A-RELATED"/>
    <property type="match status" value="1"/>
</dbReference>
<keyword evidence="7" id="KW-0325">Glycoprotein</keyword>
<name>A0A182QDP7_9DIPT</name>
<dbReference type="GO" id="GO:0005886">
    <property type="term" value="C:plasma membrane"/>
    <property type="evidence" value="ECO:0007669"/>
    <property type="project" value="UniProtKB-SubCell"/>
</dbReference>
<feature type="chain" id="PRO_5008132742" description="Ionotropic glutamate receptor L-glutamate and glycine-binding domain-containing protein" evidence="9">
    <location>
        <begin position="19"/>
        <end position="618"/>
    </location>
</feature>
<feature type="signal peptide" evidence="9">
    <location>
        <begin position="1"/>
        <end position="18"/>
    </location>
</feature>
<dbReference type="AlphaFoldDB" id="A0A182QDP7"/>
<evidence type="ECO:0000256" key="2">
    <source>
        <dbReference type="ARBA" id="ARBA00022475"/>
    </source>
</evidence>
<reference evidence="10" key="2">
    <citation type="submission" date="2020-05" db="UniProtKB">
        <authorList>
            <consortium name="EnsemblMetazoa"/>
        </authorList>
    </citation>
    <scope>IDENTIFICATION</scope>
    <source>
        <strain evidence="10">FAR1</strain>
    </source>
</reference>
<comment type="subcellular location">
    <subcellularLocation>
        <location evidence="1">Cell membrane</location>
        <topology evidence="1">Multi-pass membrane protein</topology>
    </subcellularLocation>
</comment>
<protein>
    <recommendedName>
        <fullName evidence="12">Ionotropic glutamate receptor L-glutamate and glycine-binding domain-containing protein</fullName>
    </recommendedName>
</protein>
<evidence type="ECO:0000256" key="8">
    <source>
        <dbReference type="SAM" id="Phobius"/>
    </source>
</evidence>
<dbReference type="InterPro" id="IPR052192">
    <property type="entry name" value="Insect_Ionotropic_Sensory_Rcpt"/>
</dbReference>
<keyword evidence="6" id="KW-0675">Receptor</keyword>
<evidence type="ECO:0000313" key="11">
    <source>
        <dbReference type="Proteomes" id="UP000075886"/>
    </source>
</evidence>
<reference evidence="11" key="1">
    <citation type="submission" date="2014-01" db="EMBL/GenBank/DDBJ databases">
        <title>The Genome Sequence of Anopheles farauti FAR1 (V2).</title>
        <authorList>
            <consortium name="The Broad Institute Genomics Platform"/>
            <person name="Neafsey D.E."/>
            <person name="Besansky N."/>
            <person name="Howell P."/>
            <person name="Walton C."/>
            <person name="Young S.K."/>
            <person name="Zeng Q."/>
            <person name="Gargeya S."/>
            <person name="Fitzgerald M."/>
            <person name="Haas B."/>
            <person name="Abouelleil A."/>
            <person name="Allen A.W."/>
            <person name="Alvarado L."/>
            <person name="Arachchi H.M."/>
            <person name="Berlin A.M."/>
            <person name="Chapman S.B."/>
            <person name="Gainer-Dewar J."/>
            <person name="Goldberg J."/>
            <person name="Griggs A."/>
            <person name="Gujja S."/>
            <person name="Hansen M."/>
            <person name="Howarth C."/>
            <person name="Imamovic A."/>
            <person name="Ireland A."/>
            <person name="Larimer J."/>
            <person name="McCowan C."/>
            <person name="Murphy C."/>
            <person name="Pearson M."/>
            <person name="Poon T.W."/>
            <person name="Priest M."/>
            <person name="Roberts A."/>
            <person name="Saif S."/>
            <person name="Shea T."/>
            <person name="Sisk P."/>
            <person name="Sykes S."/>
            <person name="Wortman J."/>
            <person name="Nusbaum C."/>
            <person name="Birren B."/>
        </authorList>
    </citation>
    <scope>NUCLEOTIDE SEQUENCE [LARGE SCALE GENOMIC DNA]</scope>
    <source>
        <strain evidence="11">FAR1</strain>
    </source>
</reference>
<evidence type="ECO:0008006" key="12">
    <source>
        <dbReference type="Google" id="ProtNLM"/>
    </source>
</evidence>
<evidence type="ECO:0000256" key="6">
    <source>
        <dbReference type="ARBA" id="ARBA00023170"/>
    </source>
</evidence>
<keyword evidence="9" id="KW-0732">Signal</keyword>